<name>A0A7R9JUH2_TIMGE</name>
<evidence type="ECO:0000256" key="6">
    <source>
        <dbReference type="ARBA" id="ARBA00023136"/>
    </source>
</evidence>
<dbReference type="GO" id="GO:0005770">
    <property type="term" value="C:late endosome"/>
    <property type="evidence" value="ECO:0007669"/>
    <property type="project" value="TreeGrafter"/>
</dbReference>
<dbReference type="Pfam" id="PF14802">
    <property type="entry name" value="TMEM192"/>
    <property type="match status" value="1"/>
</dbReference>
<reference evidence="8" key="1">
    <citation type="submission" date="2020-11" db="EMBL/GenBank/DDBJ databases">
        <authorList>
            <person name="Tran Van P."/>
        </authorList>
    </citation>
    <scope>NUCLEOTIDE SEQUENCE</scope>
</reference>
<feature type="transmembrane region" description="Helical" evidence="7">
    <location>
        <begin position="240"/>
        <end position="267"/>
    </location>
</feature>
<comment type="subcellular location">
    <subcellularLocation>
        <location evidence="1">Membrane</location>
        <topology evidence="1">Multi-pass membrane protein</topology>
    </subcellularLocation>
</comment>
<dbReference type="PANTHER" id="PTHR31592">
    <property type="entry name" value="TRANSMEMBRANE PROTEIN 192"/>
    <property type="match status" value="1"/>
</dbReference>
<keyword evidence="4 7" id="KW-0812">Transmembrane</keyword>
<gene>
    <name evidence="8" type="ORF">TGEB3V08_LOCUS3163</name>
</gene>
<evidence type="ECO:0000256" key="4">
    <source>
        <dbReference type="ARBA" id="ARBA00022692"/>
    </source>
</evidence>
<evidence type="ECO:0000256" key="3">
    <source>
        <dbReference type="ARBA" id="ARBA00014635"/>
    </source>
</evidence>
<keyword evidence="6 7" id="KW-0472">Membrane</keyword>
<sequence length="347" mass="39563">MKDTVIEAAERRNDDWAKLVKHRLATVSDLVAADGRYYHDCHIDFGLHPTSTGGKRERPGSDYVAEAMEDIYSYLENDNDCQHSLTDGGVFLNDSSLSGEDDTQQLEPIIGTAERRKFDPLATVAVVTLQLSAAIGLLVLGLVLSFMWPYNDVNKCDPYFIVMYVHAAFWVLSLAVHHHVKKKHHLIRVRGYHEFYRKIYNLTVIPFYIVSLWNTVLLVVDTLFQHVYSDYKQLCSSTNIFTPVNLLCVIIAVETSLLALFIALYILKVHRFNRKKPSPDVFRDEWFSGLIQDSHGSGEIGYRERGSHVQDLLERQADLISSLNEHNARLSHKIMLLSSQLGQEDLN</sequence>
<dbReference type="AlphaFoldDB" id="A0A7R9JUH2"/>
<keyword evidence="5 7" id="KW-1133">Transmembrane helix</keyword>
<evidence type="ECO:0000256" key="2">
    <source>
        <dbReference type="ARBA" id="ARBA00006314"/>
    </source>
</evidence>
<feature type="transmembrane region" description="Helical" evidence="7">
    <location>
        <begin position="199"/>
        <end position="220"/>
    </location>
</feature>
<proteinExistence type="inferred from homology"/>
<evidence type="ECO:0000256" key="1">
    <source>
        <dbReference type="ARBA" id="ARBA00004141"/>
    </source>
</evidence>
<dbReference type="InterPro" id="IPR029399">
    <property type="entry name" value="TMEM192"/>
</dbReference>
<feature type="transmembrane region" description="Helical" evidence="7">
    <location>
        <begin position="159"/>
        <end position="178"/>
    </location>
</feature>
<dbReference type="EMBL" id="OE839991">
    <property type="protein sequence ID" value="CAD7589186.1"/>
    <property type="molecule type" value="Genomic_DNA"/>
</dbReference>
<feature type="transmembrane region" description="Helical" evidence="7">
    <location>
        <begin position="121"/>
        <end position="147"/>
    </location>
</feature>
<evidence type="ECO:0000313" key="8">
    <source>
        <dbReference type="EMBL" id="CAD7589186.1"/>
    </source>
</evidence>
<dbReference type="PANTHER" id="PTHR31592:SF1">
    <property type="entry name" value="TRANSMEMBRANE PROTEIN 192"/>
    <property type="match status" value="1"/>
</dbReference>
<comment type="similarity">
    <text evidence="2">Belongs to the TMEM192 family.</text>
</comment>
<organism evidence="8">
    <name type="scientific">Timema genevievae</name>
    <name type="common">Walking stick</name>
    <dbReference type="NCBI Taxonomy" id="629358"/>
    <lineage>
        <taxon>Eukaryota</taxon>
        <taxon>Metazoa</taxon>
        <taxon>Ecdysozoa</taxon>
        <taxon>Arthropoda</taxon>
        <taxon>Hexapoda</taxon>
        <taxon>Insecta</taxon>
        <taxon>Pterygota</taxon>
        <taxon>Neoptera</taxon>
        <taxon>Polyneoptera</taxon>
        <taxon>Phasmatodea</taxon>
        <taxon>Timematodea</taxon>
        <taxon>Timematoidea</taxon>
        <taxon>Timematidae</taxon>
        <taxon>Timema</taxon>
    </lineage>
</organism>
<accession>A0A7R9JUH2</accession>
<protein>
    <recommendedName>
        <fullName evidence="3">Transmembrane protein 192</fullName>
    </recommendedName>
</protein>
<evidence type="ECO:0000256" key="5">
    <source>
        <dbReference type="ARBA" id="ARBA00022989"/>
    </source>
</evidence>
<dbReference type="GO" id="GO:0005765">
    <property type="term" value="C:lysosomal membrane"/>
    <property type="evidence" value="ECO:0007669"/>
    <property type="project" value="TreeGrafter"/>
</dbReference>
<evidence type="ECO:0000256" key="7">
    <source>
        <dbReference type="SAM" id="Phobius"/>
    </source>
</evidence>